<reference evidence="1 2" key="1">
    <citation type="submission" date="2018-06" db="EMBL/GenBank/DDBJ databases">
        <title>Genomic Encyclopedia of Archaeal and Bacterial Type Strains, Phase II (KMG-II): from individual species to whole genera.</title>
        <authorList>
            <person name="Goeker M."/>
        </authorList>
    </citation>
    <scope>NUCLEOTIDE SEQUENCE [LARGE SCALE GENOMIC DNA]</scope>
    <source>
        <strain evidence="1 2">ATCC BAA-1881</strain>
    </source>
</reference>
<name>A0A326UA30_THEHA</name>
<evidence type="ECO:0000313" key="1">
    <source>
        <dbReference type="EMBL" id="PZW31223.1"/>
    </source>
</evidence>
<dbReference type="AlphaFoldDB" id="A0A326UA30"/>
<proteinExistence type="predicted"/>
<sequence>MSSTSLKEESTLYRSTVFPVPFYCNETYAYYNTLLCTYVKICDNNVSPLLLLLADRFLQRHERVNKLLLPKQV</sequence>
<dbReference type="EMBL" id="QKUF01000006">
    <property type="protein sequence ID" value="PZW31223.1"/>
    <property type="molecule type" value="Genomic_DNA"/>
</dbReference>
<gene>
    <name evidence="1" type="ORF">EI42_02320</name>
</gene>
<protein>
    <submittedName>
        <fullName evidence="1">Uncharacterized protein</fullName>
    </submittedName>
</protein>
<evidence type="ECO:0000313" key="2">
    <source>
        <dbReference type="Proteomes" id="UP000248806"/>
    </source>
</evidence>
<comment type="caution">
    <text evidence="1">The sequence shown here is derived from an EMBL/GenBank/DDBJ whole genome shotgun (WGS) entry which is preliminary data.</text>
</comment>
<keyword evidence="2" id="KW-1185">Reference proteome</keyword>
<accession>A0A326UA30</accession>
<dbReference type="Proteomes" id="UP000248806">
    <property type="component" value="Unassembled WGS sequence"/>
</dbReference>
<organism evidence="1 2">
    <name type="scientific">Thermosporothrix hazakensis</name>
    <dbReference type="NCBI Taxonomy" id="644383"/>
    <lineage>
        <taxon>Bacteria</taxon>
        <taxon>Bacillati</taxon>
        <taxon>Chloroflexota</taxon>
        <taxon>Ktedonobacteria</taxon>
        <taxon>Ktedonobacterales</taxon>
        <taxon>Thermosporotrichaceae</taxon>
        <taxon>Thermosporothrix</taxon>
    </lineage>
</organism>